<reference evidence="2 3" key="1">
    <citation type="submission" date="2018-06" db="EMBL/GenBank/DDBJ databases">
        <authorList>
            <consortium name="Pathogen Informatics"/>
            <person name="Doyle S."/>
        </authorList>
    </citation>
    <scope>NUCLEOTIDE SEQUENCE [LARGE SCALE GENOMIC DNA]</scope>
    <source>
        <strain evidence="2 3">NCTC12860</strain>
    </source>
</reference>
<organism evidence="2 3">
    <name type="scientific">Bartonella grahamii</name>
    <dbReference type="NCBI Taxonomy" id="33045"/>
    <lineage>
        <taxon>Bacteria</taxon>
        <taxon>Pseudomonadati</taxon>
        <taxon>Pseudomonadota</taxon>
        <taxon>Alphaproteobacteria</taxon>
        <taxon>Hyphomicrobiales</taxon>
        <taxon>Bartonellaceae</taxon>
        <taxon>Bartonella</taxon>
    </lineage>
</organism>
<keyword evidence="2" id="KW-0378">Hydrolase</keyword>
<gene>
    <name evidence="2" type="ORF">NCTC12860_01394</name>
</gene>
<feature type="domain" description="Type ISP restriction-modification enzyme LLaBIII C-terminal specificity" evidence="1">
    <location>
        <begin position="4"/>
        <end position="81"/>
    </location>
</feature>
<name>A0A336NES5_BARGR</name>
<accession>A0A336NES5</accession>
<dbReference type="Pfam" id="PF18135">
    <property type="entry name" value="Type_ISP_C"/>
    <property type="match status" value="1"/>
</dbReference>
<keyword evidence="2" id="KW-0547">Nucleotide-binding</keyword>
<evidence type="ECO:0000313" key="2">
    <source>
        <dbReference type="EMBL" id="SSZ40246.1"/>
    </source>
</evidence>
<evidence type="ECO:0000259" key="1">
    <source>
        <dbReference type="Pfam" id="PF18135"/>
    </source>
</evidence>
<dbReference type="Proteomes" id="UP000253846">
    <property type="component" value="Unassembled WGS sequence"/>
</dbReference>
<dbReference type="AlphaFoldDB" id="A0A336NES5"/>
<proteinExistence type="predicted"/>
<dbReference type="EMBL" id="UFTD01000002">
    <property type="protein sequence ID" value="SSZ40246.1"/>
    <property type="molecule type" value="Genomic_DNA"/>
</dbReference>
<keyword evidence="2" id="KW-0347">Helicase</keyword>
<sequence length="87" mass="10002">MKFAKIKNSKEKDKSTVIYNSNIIMTDILLEAYEYIVNGNPSLEWVMERQCVKTDKKSGIVNDANRYAIGTISNPAYPLELFQRIIL</sequence>
<dbReference type="GO" id="GO:0004386">
    <property type="term" value="F:helicase activity"/>
    <property type="evidence" value="ECO:0007669"/>
    <property type="project" value="UniProtKB-KW"/>
</dbReference>
<protein>
    <submittedName>
        <fullName evidence="2">Predicted helicase</fullName>
    </submittedName>
</protein>
<dbReference type="InterPro" id="IPR041635">
    <property type="entry name" value="Type_ISP_LLaBIII_C"/>
</dbReference>
<evidence type="ECO:0000313" key="3">
    <source>
        <dbReference type="Proteomes" id="UP000253846"/>
    </source>
</evidence>
<keyword evidence="2" id="KW-0067">ATP-binding</keyword>